<feature type="domain" description="Cytochrome c" evidence="8">
    <location>
        <begin position="25"/>
        <end position="112"/>
    </location>
</feature>
<dbReference type="AlphaFoldDB" id="A0A381SB63"/>
<evidence type="ECO:0000256" key="3">
    <source>
        <dbReference type="ARBA" id="ARBA00022617"/>
    </source>
</evidence>
<accession>A0A381SB63</accession>
<evidence type="ECO:0000256" key="2">
    <source>
        <dbReference type="ARBA" id="ARBA00022448"/>
    </source>
</evidence>
<keyword evidence="6" id="KW-0249">Electron transport</keyword>
<dbReference type="Pfam" id="PF00034">
    <property type="entry name" value="Cytochrom_C"/>
    <property type="match status" value="2"/>
</dbReference>
<dbReference type="GO" id="GO:0020037">
    <property type="term" value="F:heme binding"/>
    <property type="evidence" value="ECO:0007669"/>
    <property type="project" value="InterPro"/>
</dbReference>
<evidence type="ECO:0000256" key="5">
    <source>
        <dbReference type="ARBA" id="ARBA00022764"/>
    </source>
</evidence>
<dbReference type="PROSITE" id="PS51007">
    <property type="entry name" value="CYTC"/>
    <property type="match status" value="2"/>
</dbReference>
<evidence type="ECO:0000313" key="9">
    <source>
        <dbReference type="EMBL" id="SVA00754.1"/>
    </source>
</evidence>
<dbReference type="GO" id="GO:0009055">
    <property type="term" value="F:electron transfer activity"/>
    <property type="evidence" value="ECO:0007669"/>
    <property type="project" value="InterPro"/>
</dbReference>
<organism evidence="9">
    <name type="scientific">marine metagenome</name>
    <dbReference type="NCBI Taxonomy" id="408172"/>
    <lineage>
        <taxon>unclassified sequences</taxon>
        <taxon>metagenomes</taxon>
        <taxon>ecological metagenomes</taxon>
    </lineage>
</organism>
<dbReference type="EMBL" id="UINC01002833">
    <property type="protein sequence ID" value="SVA00754.1"/>
    <property type="molecule type" value="Genomic_DNA"/>
</dbReference>
<dbReference type="InterPro" id="IPR050597">
    <property type="entry name" value="Cytochrome_c_Oxidase_Subunit"/>
</dbReference>
<reference evidence="9" key="1">
    <citation type="submission" date="2018-05" db="EMBL/GenBank/DDBJ databases">
        <authorList>
            <person name="Lanie J.A."/>
            <person name="Ng W.-L."/>
            <person name="Kazmierczak K.M."/>
            <person name="Andrzejewski T.M."/>
            <person name="Davidsen T.M."/>
            <person name="Wayne K.J."/>
            <person name="Tettelin H."/>
            <person name="Glass J.I."/>
            <person name="Rusch D."/>
            <person name="Podicherti R."/>
            <person name="Tsui H.-C.T."/>
            <person name="Winkler M.E."/>
        </authorList>
    </citation>
    <scope>NUCLEOTIDE SEQUENCE</scope>
</reference>
<gene>
    <name evidence="9" type="ORF">METZ01_LOCUS53608</name>
</gene>
<dbReference type="PANTHER" id="PTHR33751:SF9">
    <property type="entry name" value="CYTOCHROME C4"/>
    <property type="match status" value="1"/>
</dbReference>
<comment type="subcellular location">
    <subcellularLocation>
        <location evidence="1">Periplasm</location>
    </subcellularLocation>
</comment>
<feature type="domain" description="Cytochrome c" evidence="8">
    <location>
        <begin position="123"/>
        <end position="210"/>
    </location>
</feature>
<name>A0A381SB63_9ZZZZ</name>
<dbReference type="InterPro" id="IPR009056">
    <property type="entry name" value="Cyt_c-like_dom"/>
</dbReference>
<evidence type="ECO:0000256" key="4">
    <source>
        <dbReference type="ARBA" id="ARBA00022723"/>
    </source>
</evidence>
<evidence type="ECO:0000256" key="7">
    <source>
        <dbReference type="ARBA" id="ARBA00023004"/>
    </source>
</evidence>
<keyword evidence="7" id="KW-0408">Iron</keyword>
<keyword evidence="3" id="KW-0349">Heme</keyword>
<evidence type="ECO:0000259" key="8">
    <source>
        <dbReference type="PROSITE" id="PS51007"/>
    </source>
</evidence>
<dbReference type="PIRSF" id="PIRSF000005">
    <property type="entry name" value="Cytochrome_c4"/>
    <property type="match status" value="1"/>
</dbReference>
<proteinExistence type="predicted"/>
<evidence type="ECO:0000256" key="1">
    <source>
        <dbReference type="ARBA" id="ARBA00004418"/>
    </source>
</evidence>
<sequence length="210" mass="22282">MNKLFAVGILLTIGIVLAVKAYAAGDATKGKASYAVCMACHGADGMGNKALNAPRIAGQESWYLERQLKNFKAGIRGADPKDKYGMQMRPMALTLANDQAIADVAAYVSSMPEQKPVAKTVKGDIAAGKTAYMICQACHGPTGGGNQALNSPRLTGLQDWYVVRQLKNFKAGTRGTKSGDTYGMQMRPMAMTLANDEAINNVAAFIATLK</sequence>
<dbReference type="InterPro" id="IPR036909">
    <property type="entry name" value="Cyt_c-like_dom_sf"/>
</dbReference>
<dbReference type="GO" id="GO:0005506">
    <property type="term" value="F:iron ion binding"/>
    <property type="evidence" value="ECO:0007669"/>
    <property type="project" value="InterPro"/>
</dbReference>
<keyword evidence="5" id="KW-0574">Periplasm</keyword>
<dbReference type="GO" id="GO:0042597">
    <property type="term" value="C:periplasmic space"/>
    <property type="evidence" value="ECO:0007669"/>
    <property type="project" value="UniProtKB-SubCell"/>
</dbReference>
<protein>
    <recommendedName>
        <fullName evidence="8">Cytochrome c domain-containing protein</fullName>
    </recommendedName>
</protein>
<keyword evidence="2" id="KW-0813">Transport</keyword>
<dbReference type="SUPFAM" id="SSF46626">
    <property type="entry name" value="Cytochrome c"/>
    <property type="match status" value="2"/>
</dbReference>
<dbReference type="PANTHER" id="PTHR33751">
    <property type="entry name" value="CBB3-TYPE CYTOCHROME C OXIDASE SUBUNIT FIXP"/>
    <property type="match status" value="1"/>
</dbReference>
<evidence type="ECO:0000256" key="6">
    <source>
        <dbReference type="ARBA" id="ARBA00022982"/>
    </source>
</evidence>
<dbReference type="Gene3D" id="1.10.760.10">
    <property type="entry name" value="Cytochrome c-like domain"/>
    <property type="match status" value="2"/>
</dbReference>
<dbReference type="InterPro" id="IPR024167">
    <property type="entry name" value="Cytochrome_c4-like"/>
</dbReference>
<keyword evidence="4" id="KW-0479">Metal-binding</keyword>